<organism evidence="1 2">
    <name type="scientific">Basidiobolus ranarum</name>
    <dbReference type="NCBI Taxonomy" id="34480"/>
    <lineage>
        <taxon>Eukaryota</taxon>
        <taxon>Fungi</taxon>
        <taxon>Fungi incertae sedis</taxon>
        <taxon>Zoopagomycota</taxon>
        <taxon>Entomophthoromycotina</taxon>
        <taxon>Basidiobolomycetes</taxon>
        <taxon>Basidiobolales</taxon>
        <taxon>Basidiobolaceae</taxon>
        <taxon>Basidiobolus</taxon>
    </lineage>
</organism>
<comment type="caution">
    <text evidence="1">The sequence shown here is derived from an EMBL/GenBank/DDBJ whole genome shotgun (WGS) entry which is preliminary data.</text>
</comment>
<accession>A0ABR2W884</accession>
<protein>
    <submittedName>
        <fullName evidence="1">Uncharacterized protein</fullName>
    </submittedName>
</protein>
<evidence type="ECO:0000313" key="2">
    <source>
        <dbReference type="Proteomes" id="UP001479436"/>
    </source>
</evidence>
<dbReference type="Proteomes" id="UP001479436">
    <property type="component" value="Unassembled WGS sequence"/>
</dbReference>
<evidence type="ECO:0000313" key="1">
    <source>
        <dbReference type="EMBL" id="KAK9723017.1"/>
    </source>
</evidence>
<gene>
    <name evidence="1" type="ORF">K7432_002267</name>
</gene>
<keyword evidence="2" id="KW-1185">Reference proteome</keyword>
<reference evidence="1 2" key="1">
    <citation type="submission" date="2023-04" db="EMBL/GenBank/DDBJ databases">
        <title>Genome of Basidiobolus ranarum AG-B5.</title>
        <authorList>
            <person name="Stajich J.E."/>
            <person name="Carter-House D."/>
            <person name="Gryganskyi A."/>
        </authorList>
    </citation>
    <scope>NUCLEOTIDE SEQUENCE [LARGE SCALE GENOMIC DNA]</scope>
    <source>
        <strain evidence="1 2">AG-B5</strain>
    </source>
</reference>
<proteinExistence type="predicted"/>
<sequence>MESQKRRFVPQKFLPKVLSQKGIKNLHTHTNKTVSAYLARCQGHGSLPPFEELVENEVTIYVCLTPSVAR</sequence>
<dbReference type="EMBL" id="JASJQH010006934">
    <property type="protein sequence ID" value="KAK9723017.1"/>
    <property type="molecule type" value="Genomic_DNA"/>
</dbReference>
<name>A0ABR2W884_9FUNG</name>